<gene>
    <name evidence="1" type="ORF">PEDI_17360</name>
</gene>
<keyword evidence="2" id="KW-1185">Reference proteome</keyword>
<sequence>MGKFFFNINKMTILENILDLRQEDWDYYASVDGKYLENPFSSYIPHREFIERFFERAGKEGVLRSINPQLSPQNGDIEHTNSIFFLGILLAKTWRNDSSSFFIGESPLGYQIFPFLWFLICLTHDLTTDVENEDQLLESIRDIETLKQHLKCRRILPLKDINSVPDVLLNAIPHYLNWKLNNPPKGLEKHVDHGIYAGFKMYDKLVKNREYRQRRIREKKEKKSLFWQKELNEQYAKASQVVATHNIWFNNPDYNKENGLDDLNKQENVRFDDYPLYVLFCIVDTIDPVKNVWRNYQGAKMPHSEKILKGIAINVGERSLTMQNKDLTEADFNRIRLATASLPSWLAVSVHLDNASIKINILTK</sequence>
<reference evidence="1 2" key="1">
    <citation type="submission" date="2021-12" db="EMBL/GenBank/DDBJ databases">
        <title>Genome sequencing of bacteria with rrn-lacking chromosome and rrn-plasmid.</title>
        <authorList>
            <person name="Anda M."/>
            <person name="Iwasaki W."/>
        </authorList>
    </citation>
    <scope>NUCLEOTIDE SEQUENCE [LARGE SCALE GENOMIC DNA]</scope>
    <source>
        <strain evidence="1 2">NBRC 15940</strain>
    </source>
</reference>
<dbReference type="AlphaFoldDB" id="A0AAN4VW44"/>
<dbReference type="Proteomes" id="UP001310022">
    <property type="component" value="Unassembled WGS sequence"/>
</dbReference>
<name>A0AAN4VW44_9BACT</name>
<evidence type="ECO:0000313" key="2">
    <source>
        <dbReference type="Proteomes" id="UP001310022"/>
    </source>
</evidence>
<proteinExistence type="predicted"/>
<organism evidence="1 2">
    <name type="scientific">Persicobacter diffluens</name>
    <dbReference type="NCBI Taxonomy" id="981"/>
    <lineage>
        <taxon>Bacteria</taxon>
        <taxon>Pseudomonadati</taxon>
        <taxon>Bacteroidota</taxon>
        <taxon>Cytophagia</taxon>
        <taxon>Cytophagales</taxon>
        <taxon>Persicobacteraceae</taxon>
        <taxon>Persicobacter</taxon>
    </lineage>
</organism>
<accession>A0AAN4VW44</accession>
<comment type="caution">
    <text evidence="1">The sequence shown here is derived from an EMBL/GenBank/DDBJ whole genome shotgun (WGS) entry which is preliminary data.</text>
</comment>
<dbReference type="EMBL" id="BQKE01000001">
    <property type="protein sequence ID" value="GJM61184.1"/>
    <property type="molecule type" value="Genomic_DNA"/>
</dbReference>
<protein>
    <submittedName>
        <fullName evidence="1">Uncharacterized protein</fullName>
    </submittedName>
</protein>
<evidence type="ECO:0000313" key="1">
    <source>
        <dbReference type="EMBL" id="GJM61184.1"/>
    </source>
</evidence>